<feature type="region of interest" description="Disordered" evidence="4">
    <location>
        <begin position="557"/>
        <end position="581"/>
    </location>
</feature>
<proteinExistence type="inferred from homology"/>
<dbReference type="EMBL" id="VJZR01000003">
    <property type="protein sequence ID" value="TRX22292.1"/>
    <property type="molecule type" value="Genomic_DNA"/>
</dbReference>
<keyword evidence="8" id="KW-1185">Reference proteome</keyword>
<reference evidence="7 8" key="1">
    <citation type="submission" date="2019-07" db="EMBL/GenBank/DDBJ databases">
        <title>Novel species of Flavobacterium.</title>
        <authorList>
            <person name="Liu Q."/>
            <person name="Xin Y.-H."/>
        </authorList>
    </citation>
    <scope>NUCLEOTIDE SEQUENCE [LARGE SCALE GENOMIC DNA]</scope>
    <source>
        <strain evidence="7 8">LB3P56</strain>
    </source>
</reference>
<keyword evidence="3" id="KW-0624">Polysaccharide degradation</keyword>
<dbReference type="InterPro" id="IPR008928">
    <property type="entry name" value="6-hairpin_glycosidase_sf"/>
</dbReference>
<feature type="compositionally biased region" description="Polar residues" evidence="4">
    <location>
        <begin position="557"/>
        <end position="580"/>
    </location>
</feature>
<evidence type="ECO:0000313" key="8">
    <source>
        <dbReference type="Proteomes" id="UP000318585"/>
    </source>
</evidence>
<evidence type="ECO:0000313" key="7">
    <source>
        <dbReference type="EMBL" id="TRX22292.1"/>
    </source>
</evidence>
<dbReference type="InterPro" id="IPR013783">
    <property type="entry name" value="Ig-like_fold"/>
</dbReference>
<dbReference type="Gene3D" id="1.50.10.10">
    <property type="match status" value="1"/>
</dbReference>
<organism evidence="7 8">
    <name type="scientific">Flavobacterium franklandianum</name>
    <dbReference type="NCBI Taxonomy" id="2594430"/>
    <lineage>
        <taxon>Bacteria</taxon>
        <taxon>Pseudomonadati</taxon>
        <taxon>Bacteroidota</taxon>
        <taxon>Flavobacteriia</taxon>
        <taxon>Flavobacteriales</taxon>
        <taxon>Flavobacteriaceae</taxon>
        <taxon>Flavobacterium</taxon>
    </lineage>
</organism>
<accession>A0A553CP43</accession>
<evidence type="ECO:0000256" key="2">
    <source>
        <dbReference type="ARBA" id="ARBA00023277"/>
    </source>
</evidence>
<dbReference type="InterPro" id="IPR004197">
    <property type="entry name" value="Cellulase_Ig-like"/>
</dbReference>
<name>A0A553CP43_9FLAO</name>
<evidence type="ECO:0000259" key="6">
    <source>
        <dbReference type="Pfam" id="PF02927"/>
    </source>
</evidence>
<dbReference type="RefSeq" id="WP_144071180.1">
    <property type="nucleotide sequence ID" value="NZ_VJZR01000003.1"/>
</dbReference>
<evidence type="ECO:0000259" key="5">
    <source>
        <dbReference type="Pfam" id="PF00759"/>
    </source>
</evidence>
<dbReference type="OrthoDB" id="5936802at2"/>
<keyword evidence="7" id="KW-0378">Hydrolase</keyword>
<protein>
    <submittedName>
        <fullName evidence="7">Glycoside hydrolase</fullName>
    </submittedName>
</protein>
<dbReference type="CDD" id="cd02850">
    <property type="entry name" value="E_set_Cellulase_N"/>
    <property type="match status" value="1"/>
</dbReference>
<dbReference type="AlphaFoldDB" id="A0A553CP43"/>
<dbReference type="InterPro" id="IPR001701">
    <property type="entry name" value="Glyco_hydro_9"/>
</dbReference>
<dbReference type="SUPFAM" id="SSF48208">
    <property type="entry name" value="Six-hairpin glycosidases"/>
    <property type="match status" value="1"/>
</dbReference>
<sequence>MRRLNIILTIFSYFDCPLLKKGILFSGLFCITNISFSQKLVLNEKEYFETQGLNVLVFNNEYNGIFFDEKTAGIEFIHHGVRTVTGGAIRLHNTPEQWDLIPKMISRKVNKANNTIEVILRYEDFDFDSKIIVTPRGKGFVLNVVLDKPIPKILEGKAGFNMEFLPSTYFESNYLVDGKAGTFPRYPASNTETRPTSEKISQFAKHNTFDDRGRKEYIVTLPLESGKNLIFAPENPERTVKIQSDNQEVMLFDGRDLGQNGWFVARSLLPANKTGNVLTWYVEPNAIPNWTREPVIGFSQVGYLPSQKKVSVIELDKNDKVLPSASIFKLSEDGKFVEKLKADVKVWGNYLRYNYAQFDFSSVTEKGLYYIQYGDQKTNTFQIEDSIYSKTWHPTMDVWFPVQMDHMEVNEAYRTWHGKPFLDDCLQAPLNHEHFDGYKQGPTTETKYKPLERIPGMSVGGWFDAGDFDIQTFSHVSVVDSFVESWEAFKVNRDETYIDQKTQFVDIHRPDGKPDVLQQIEHGVLNLVAQVENIGHPVRGIIVPNLHQYHHLGDASTETDNLPYNPSLKTYESNRVSSGTPDDRWAFTHRTSFLDYRTAAALAGASRALKGYNDELSVKCLTLAKKLFNEANEGPKDAKDEDGPFSDFAKGSDMIAMLQLFITTKEDQYKTGFLNKIWNSLDENLRGNMNSALLAIPYMDDNYKAKLRTYVIKYKAAIDKETSDNPYAVPILKGGWGGSSQVINWARVNYYIHKSYPDVVDKEYVYKGLNYVFGCHPYSNLSFVNAVGNRSKNVAYGGNRADFTTIAGGVVPGLIFLKPDFLENKDDWPFLWGENECIIDGGAWFVFLANAANELSVKK</sequence>
<dbReference type="Gene3D" id="2.60.40.10">
    <property type="entry name" value="Immunoglobulins"/>
    <property type="match status" value="1"/>
</dbReference>
<comment type="caution">
    <text evidence="7">The sequence shown here is derived from an EMBL/GenBank/DDBJ whole genome shotgun (WGS) entry which is preliminary data.</text>
</comment>
<keyword evidence="2" id="KW-0119">Carbohydrate metabolism</keyword>
<dbReference type="Proteomes" id="UP000318585">
    <property type="component" value="Unassembled WGS sequence"/>
</dbReference>
<evidence type="ECO:0000256" key="3">
    <source>
        <dbReference type="ARBA" id="ARBA00023326"/>
    </source>
</evidence>
<gene>
    <name evidence="7" type="ORF">FNW17_06385</name>
</gene>
<dbReference type="Pfam" id="PF00759">
    <property type="entry name" value="Glyco_hydro_9"/>
    <property type="match status" value="1"/>
</dbReference>
<dbReference type="GO" id="GO:0008810">
    <property type="term" value="F:cellulase activity"/>
    <property type="evidence" value="ECO:0007669"/>
    <property type="project" value="InterPro"/>
</dbReference>
<evidence type="ECO:0000256" key="4">
    <source>
        <dbReference type="SAM" id="MobiDB-lite"/>
    </source>
</evidence>
<feature type="domain" description="Cellulase Ig-like" evidence="6">
    <location>
        <begin position="293"/>
        <end position="376"/>
    </location>
</feature>
<evidence type="ECO:0000256" key="1">
    <source>
        <dbReference type="ARBA" id="ARBA00007072"/>
    </source>
</evidence>
<dbReference type="GO" id="GO:0000272">
    <property type="term" value="P:polysaccharide catabolic process"/>
    <property type="evidence" value="ECO:0007669"/>
    <property type="project" value="UniProtKB-KW"/>
</dbReference>
<dbReference type="InterPro" id="IPR012341">
    <property type="entry name" value="6hp_glycosidase-like_sf"/>
</dbReference>
<dbReference type="SUPFAM" id="SSF81296">
    <property type="entry name" value="E set domains"/>
    <property type="match status" value="1"/>
</dbReference>
<dbReference type="InterPro" id="IPR014756">
    <property type="entry name" value="Ig_E-set"/>
</dbReference>
<feature type="domain" description="Glycoside hydrolase family 9" evidence="5">
    <location>
        <begin position="458"/>
        <end position="791"/>
    </location>
</feature>
<comment type="similarity">
    <text evidence="1">Belongs to the glycosyl hydrolase 9 (cellulase E) family.</text>
</comment>
<dbReference type="Pfam" id="PF02927">
    <property type="entry name" value="CelD_N"/>
    <property type="match status" value="1"/>
</dbReference>